<protein>
    <submittedName>
        <fullName evidence="1">Uncharacterized protein</fullName>
    </submittedName>
</protein>
<organism evidence="1 2">
    <name type="scientific">Colletotrichum lupini</name>
    <dbReference type="NCBI Taxonomy" id="145971"/>
    <lineage>
        <taxon>Eukaryota</taxon>
        <taxon>Fungi</taxon>
        <taxon>Dikarya</taxon>
        <taxon>Ascomycota</taxon>
        <taxon>Pezizomycotina</taxon>
        <taxon>Sordariomycetes</taxon>
        <taxon>Hypocreomycetidae</taxon>
        <taxon>Glomerellales</taxon>
        <taxon>Glomerellaceae</taxon>
        <taxon>Colletotrichum</taxon>
        <taxon>Colletotrichum acutatum species complex</taxon>
    </lineage>
</organism>
<dbReference type="Proteomes" id="UP000830671">
    <property type="component" value="Chromosome 7"/>
</dbReference>
<dbReference type="AlphaFoldDB" id="A0A9Q8WMC0"/>
<dbReference type="RefSeq" id="XP_049150499.1">
    <property type="nucleotide sequence ID" value="XM_049293353.1"/>
</dbReference>
<evidence type="ECO:0000313" key="2">
    <source>
        <dbReference type="Proteomes" id="UP000830671"/>
    </source>
</evidence>
<dbReference type="GeneID" id="73348363"/>
<keyword evidence="2" id="KW-1185">Reference proteome</keyword>
<gene>
    <name evidence="1" type="ORF">CLUP02_14425</name>
</gene>
<dbReference type="EMBL" id="CP019479">
    <property type="protein sequence ID" value="UQC88898.1"/>
    <property type="molecule type" value="Genomic_DNA"/>
</dbReference>
<proteinExistence type="predicted"/>
<sequence length="89" mass="10167">MLKKQKKGDDAVKQGRDINLFHPGDTHTRTLYLNTRRGAANGNIVLRSAFKGQMSKLCLSSQRDRNLISDRYHYVAPSFTKVVLGWLDF</sequence>
<name>A0A9Q8WMC0_9PEZI</name>
<accession>A0A9Q8WMC0</accession>
<reference evidence="1" key="1">
    <citation type="journal article" date="2021" name="Mol. Plant Microbe Interact.">
        <title>Complete Genome Sequence of the Plant-Pathogenic Fungus Colletotrichum lupini.</title>
        <authorList>
            <person name="Baroncelli R."/>
            <person name="Pensec F."/>
            <person name="Da Lio D."/>
            <person name="Boufleur T."/>
            <person name="Vicente I."/>
            <person name="Sarrocco S."/>
            <person name="Picot A."/>
            <person name="Baraldi E."/>
            <person name="Sukno S."/>
            <person name="Thon M."/>
            <person name="Le Floch G."/>
        </authorList>
    </citation>
    <scope>NUCLEOTIDE SEQUENCE</scope>
    <source>
        <strain evidence="1">IMI 504893</strain>
    </source>
</reference>
<evidence type="ECO:0000313" key="1">
    <source>
        <dbReference type="EMBL" id="UQC88898.1"/>
    </source>
</evidence>
<dbReference type="KEGG" id="clup:CLUP02_14425"/>